<dbReference type="Proteomes" id="UP000679749">
    <property type="component" value="Unassembled WGS sequence"/>
</dbReference>
<dbReference type="GO" id="GO:0004427">
    <property type="term" value="F:inorganic diphosphate phosphatase activity"/>
    <property type="evidence" value="ECO:0007669"/>
    <property type="project" value="UniProtKB-UniRule"/>
</dbReference>
<dbReference type="RefSeq" id="WP_213115886.1">
    <property type="nucleotide sequence ID" value="NZ_JAGYPF010000001.1"/>
</dbReference>
<dbReference type="FunFam" id="3.90.1640.10:FF:000001">
    <property type="entry name" value="Probable manganese-dependent inorganic pyrophosphatase"/>
    <property type="match status" value="1"/>
</dbReference>
<dbReference type="HAMAP" id="MF_00207">
    <property type="entry name" value="PPase_C"/>
    <property type="match status" value="1"/>
</dbReference>
<dbReference type="PANTHER" id="PTHR12112:SF22">
    <property type="entry name" value="MANGANESE-DEPENDENT INORGANIC PYROPHOSPHATASE-RELATED"/>
    <property type="match status" value="1"/>
</dbReference>
<feature type="binding site" evidence="8">
    <location>
        <position position="75"/>
    </location>
    <ligand>
        <name>Mn(2+)</name>
        <dbReference type="ChEBI" id="CHEBI:29035"/>
        <label>2</label>
    </ligand>
</feature>
<reference evidence="10" key="1">
    <citation type="submission" date="2021-05" db="EMBL/GenBank/DDBJ databases">
        <title>Novel Bacillus species.</title>
        <authorList>
            <person name="Liu G."/>
        </authorList>
    </citation>
    <scope>NUCLEOTIDE SEQUENCE</scope>
    <source>
        <strain evidence="10">FJAT-49825</strain>
    </source>
</reference>
<feature type="binding site" evidence="8">
    <location>
        <position position="75"/>
    </location>
    <ligand>
        <name>Mn(2+)</name>
        <dbReference type="ChEBI" id="CHEBI:29035"/>
        <label>1</label>
    </ligand>
</feature>
<dbReference type="SUPFAM" id="SSF64182">
    <property type="entry name" value="DHH phosphoesterases"/>
    <property type="match status" value="1"/>
</dbReference>
<dbReference type="GO" id="GO:0005737">
    <property type="term" value="C:cytoplasm"/>
    <property type="evidence" value="ECO:0007669"/>
    <property type="project" value="UniProtKB-SubCell"/>
</dbReference>
<evidence type="ECO:0000313" key="10">
    <source>
        <dbReference type="EMBL" id="MBS4211364.1"/>
    </source>
</evidence>
<dbReference type="AlphaFoldDB" id="A0A942YSP7"/>
<evidence type="ECO:0000256" key="3">
    <source>
        <dbReference type="ARBA" id="ARBA00022490"/>
    </source>
</evidence>
<feature type="binding site" evidence="8">
    <location>
        <position position="97"/>
    </location>
    <ligand>
        <name>Mn(2+)</name>
        <dbReference type="ChEBI" id="CHEBI:29035"/>
        <label>2</label>
    </ligand>
</feature>
<evidence type="ECO:0000256" key="4">
    <source>
        <dbReference type="ARBA" id="ARBA00022723"/>
    </source>
</evidence>
<accession>A0A942YSP7</accession>
<dbReference type="InterPro" id="IPR001667">
    <property type="entry name" value="DDH_dom"/>
</dbReference>
<keyword evidence="4 8" id="KW-0479">Metal-binding</keyword>
<evidence type="ECO:0000256" key="7">
    <source>
        <dbReference type="ARBA" id="ARBA00047820"/>
    </source>
</evidence>
<comment type="caution">
    <text evidence="10">The sequence shown here is derived from an EMBL/GenBank/DDBJ whole genome shotgun (WGS) entry which is preliminary data.</text>
</comment>
<dbReference type="InterPro" id="IPR038763">
    <property type="entry name" value="DHH_sf"/>
</dbReference>
<feature type="domain" description="DHHA2" evidence="9">
    <location>
        <begin position="181"/>
        <end position="307"/>
    </location>
</feature>
<dbReference type="InterPro" id="IPR038222">
    <property type="entry name" value="DHHA2_dom_sf"/>
</dbReference>
<keyword evidence="5 8" id="KW-0378">Hydrolase</keyword>
<feature type="binding site" evidence="8">
    <location>
        <position position="9"/>
    </location>
    <ligand>
        <name>Mn(2+)</name>
        <dbReference type="ChEBI" id="CHEBI:29035"/>
        <label>1</label>
    </ligand>
</feature>
<evidence type="ECO:0000313" key="11">
    <source>
        <dbReference type="Proteomes" id="UP000679749"/>
    </source>
</evidence>
<dbReference type="Pfam" id="PF01368">
    <property type="entry name" value="DHH"/>
    <property type="match status" value="1"/>
</dbReference>
<dbReference type="InterPro" id="IPR022934">
    <property type="entry name" value="Mn-dep_inorganic_PyrPase"/>
</dbReference>
<comment type="cofactor">
    <cofactor evidence="8">
        <name>Mn(2+)</name>
        <dbReference type="ChEBI" id="CHEBI:29035"/>
    </cofactor>
    <text evidence="8">Binds 2 manganese ions per subunit.</text>
</comment>
<evidence type="ECO:0000259" key="9">
    <source>
        <dbReference type="SMART" id="SM01131"/>
    </source>
</evidence>
<dbReference type="EMBL" id="JAGYPF010000001">
    <property type="protein sequence ID" value="MBS4211364.1"/>
    <property type="molecule type" value="Genomic_DNA"/>
</dbReference>
<proteinExistence type="inferred from homology"/>
<comment type="similarity">
    <text evidence="2 8">Belongs to the PPase class C family.</text>
</comment>
<feature type="binding site" evidence="8">
    <location>
        <position position="13"/>
    </location>
    <ligand>
        <name>Mn(2+)</name>
        <dbReference type="ChEBI" id="CHEBI:29035"/>
        <label>1</label>
    </ligand>
</feature>
<evidence type="ECO:0000256" key="5">
    <source>
        <dbReference type="ARBA" id="ARBA00022801"/>
    </source>
</evidence>
<evidence type="ECO:0000256" key="8">
    <source>
        <dbReference type="HAMAP-Rule" id="MF_00207"/>
    </source>
</evidence>
<evidence type="ECO:0000256" key="2">
    <source>
        <dbReference type="ARBA" id="ARBA00007350"/>
    </source>
</evidence>
<dbReference type="NCBIfam" id="NF003877">
    <property type="entry name" value="PRK05427.1"/>
    <property type="match status" value="1"/>
</dbReference>
<dbReference type="Pfam" id="PF02833">
    <property type="entry name" value="DHHA2"/>
    <property type="match status" value="1"/>
</dbReference>
<dbReference type="GO" id="GO:0030145">
    <property type="term" value="F:manganese ion binding"/>
    <property type="evidence" value="ECO:0007669"/>
    <property type="project" value="UniProtKB-UniRule"/>
</dbReference>
<protein>
    <recommendedName>
        <fullName evidence="8">Probable manganese-dependent inorganic pyrophosphatase</fullName>
        <ecNumber evidence="8">3.6.1.1</ecNumber>
    </recommendedName>
    <alternativeName>
        <fullName evidence="8">Pyrophosphate phospho-hydrolase</fullName>
        <shortName evidence="8">PPase</shortName>
    </alternativeName>
</protein>
<gene>
    <name evidence="8" type="primary">ppaC</name>
    <name evidence="10" type="ORF">KHA99_02700</name>
</gene>
<evidence type="ECO:0000256" key="6">
    <source>
        <dbReference type="ARBA" id="ARBA00023211"/>
    </source>
</evidence>
<dbReference type="Gene3D" id="3.90.1640.10">
    <property type="entry name" value="inorganic pyrophosphatase (n-terminal core)"/>
    <property type="match status" value="1"/>
</dbReference>
<evidence type="ECO:0000256" key="1">
    <source>
        <dbReference type="ARBA" id="ARBA00004496"/>
    </source>
</evidence>
<organism evidence="10 11">
    <name type="scientific">Neobacillus rhizophilus</name>
    <dbReference type="NCBI Taxonomy" id="2833579"/>
    <lineage>
        <taxon>Bacteria</taxon>
        <taxon>Bacillati</taxon>
        <taxon>Bacillota</taxon>
        <taxon>Bacilli</taxon>
        <taxon>Bacillales</taxon>
        <taxon>Bacillaceae</taxon>
        <taxon>Neobacillus</taxon>
    </lineage>
</organism>
<keyword evidence="3 8" id="KW-0963">Cytoplasm</keyword>
<feature type="binding site" evidence="8">
    <location>
        <position position="15"/>
    </location>
    <ligand>
        <name>Mn(2+)</name>
        <dbReference type="ChEBI" id="CHEBI:29035"/>
        <label>2</label>
    </ligand>
</feature>
<dbReference type="InterPro" id="IPR004097">
    <property type="entry name" value="DHHA2"/>
</dbReference>
<dbReference type="EC" id="3.6.1.1" evidence="8"/>
<dbReference type="FunFam" id="3.10.310.20:FF:000001">
    <property type="entry name" value="Probable manganese-dependent inorganic pyrophosphatase"/>
    <property type="match status" value="1"/>
</dbReference>
<dbReference type="PANTHER" id="PTHR12112">
    <property type="entry name" value="BNIP - RELATED"/>
    <property type="match status" value="1"/>
</dbReference>
<feature type="binding site" evidence="8">
    <location>
        <position position="149"/>
    </location>
    <ligand>
        <name>Mn(2+)</name>
        <dbReference type="ChEBI" id="CHEBI:29035"/>
        <label>2</label>
    </ligand>
</feature>
<keyword evidence="11" id="KW-1185">Reference proteome</keyword>
<comment type="subcellular location">
    <subcellularLocation>
        <location evidence="1 8">Cytoplasm</location>
    </subcellularLocation>
</comment>
<sequence length="311" mass="33722">MEKVLIFGHKNPDTDTICSALAYADLKKQLGHDVEAVRLGQINGETQYALDTFKIEAPRLVETVASEVNSVILVDHNERQQSANDITDVKVLEVIDHHRIANFETSDPLYYRCEPVGCTATILNKMYKENGKEIKKEIAGLMLSAIISDSLLFKSPTCTAEDVAAARELADLAGVDAQAYGLEMLKAGADLSDKSVADLLTLDAKEFDMGGSKVEIAQVNAVDTAEVLARKEELEAAISKKIDEKNLDLFLLVVTDILNNDSVGLALGNKAAAVEKAYNVTLDDNTATLRGVVSRKKQIVPVLTDAFTKGV</sequence>
<keyword evidence="6 8" id="KW-0464">Manganese</keyword>
<comment type="catalytic activity">
    <reaction evidence="7 8">
        <text>diphosphate + H2O = 2 phosphate + H(+)</text>
        <dbReference type="Rhea" id="RHEA:24576"/>
        <dbReference type="ChEBI" id="CHEBI:15377"/>
        <dbReference type="ChEBI" id="CHEBI:15378"/>
        <dbReference type="ChEBI" id="CHEBI:33019"/>
        <dbReference type="ChEBI" id="CHEBI:43474"/>
        <dbReference type="EC" id="3.6.1.1"/>
    </reaction>
</comment>
<dbReference type="SMART" id="SM01131">
    <property type="entry name" value="DHHA2"/>
    <property type="match status" value="1"/>
</dbReference>
<dbReference type="Gene3D" id="3.10.310.20">
    <property type="entry name" value="DHHA2 domain"/>
    <property type="match status" value="1"/>
</dbReference>
<name>A0A942YSP7_9BACI</name>